<proteinExistence type="predicted"/>
<dbReference type="Gene3D" id="3.10.180.10">
    <property type="entry name" value="2,3-Dihydroxybiphenyl 1,2-Dioxygenase, domain 1"/>
    <property type="match status" value="1"/>
</dbReference>
<comment type="caution">
    <text evidence="1">The sequence shown here is derived from an EMBL/GenBank/DDBJ whole genome shotgun (WGS) entry which is preliminary data.</text>
</comment>
<keyword evidence="2" id="KW-1185">Reference proteome</keyword>
<dbReference type="InterPro" id="IPR029068">
    <property type="entry name" value="Glyas_Bleomycin-R_OHBP_Dase"/>
</dbReference>
<dbReference type="AlphaFoldDB" id="A0A098LLB3"/>
<reference evidence="1 2" key="1">
    <citation type="submission" date="2014-09" db="EMBL/GenBank/DDBJ databases">
        <title>Sporocytophaga myxococcoides PG-01 genome sequencing.</title>
        <authorList>
            <person name="Liu L."/>
            <person name="Gao P.J."/>
            <person name="Chen G.J."/>
            <person name="Wang L.S."/>
        </authorList>
    </citation>
    <scope>NUCLEOTIDE SEQUENCE [LARGE SCALE GENOMIC DNA]</scope>
    <source>
        <strain evidence="1 2">PG-01</strain>
    </source>
</reference>
<evidence type="ECO:0000313" key="2">
    <source>
        <dbReference type="Proteomes" id="UP000030185"/>
    </source>
</evidence>
<dbReference type="STRING" id="153721.MYP_4966"/>
<organism evidence="1 2">
    <name type="scientific">Sporocytophaga myxococcoides</name>
    <dbReference type="NCBI Taxonomy" id="153721"/>
    <lineage>
        <taxon>Bacteria</taxon>
        <taxon>Pseudomonadati</taxon>
        <taxon>Bacteroidota</taxon>
        <taxon>Cytophagia</taxon>
        <taxon>Cytophagales</taxon>
        <taxon>Cytophagaceae</taxon>
        <taxon>Sporocytophaga</taxon>
    </lineage>
</organism>
<sequence>MVLDANGVKITVYERPKPTKADHTVMTFEVKDIENEINDLKNKGIVFEDYDMPDLNLKTNKNHVAVMENDKAAWFKDSEGNILCLHETLVK</sequence>
<dbReference type="eggNOG" id="COG0346">
    <property type="taxonomic scope" value="Bacteria"/>
</dbReference>
<dbReference type="EMBL" id="BBLT01000016">
    <property type="protein sequence ID" value="GAL87735.1"/>
    <property type="molecule type" value="Genomic_DNA"/>
</dbReference>
<dbReference type="Proteomes" id="UP000030185">
    <property type="component" value="Unassembled WGS sequence"/>
</dbReference>
<evidence type="ECO:0000313" key="1">
    <source>
        <dbReference type="EMBL" id="GAL87735.1"/>
    </source>
</evidence>
<gene>
    <name evidence="1" type="ORF">MYP_4966</name>
</gene>
<protein>
    <submittedName>
        <fullName evidence="1">Glyoxalase</fullName>
    </submittedName>
</protein>
<accession>A0A098LLB3</accession>
<dbReference type="SUPFAM" id="SSF54593">
    <property type="entry name" value="Glyoxalase/Bleomycin resistance protein/Dihydroxybiphenyl dioxygenase"/>
    <property type="match status" value="1"/>
</dbReference>
<name>A0A098LLB3_9BACT</name>